<protein>
    <recommendedName>
        <fullName evidence="2">Cytoplasmic protein</fullName>
    </recommendedName>
</protein>
<evidence type="ECO:0008006" key="2">
    <source>
        <dbReference type="Google" id="ProtNLM"/>
    </source>
</evidence>
<organism evidence="1">
    <name type="scientific">uncultured Desulfobacteraceae bacterium</name>
    <dbReference type="NCBI Taxonomy" id="218296"/>
    <lineage>
        <taxon>Bacteria</taxon>
        <taxon>Pseudomonadati</taxon>
        <taxon>Thermodesulfobacteriota</taxon>
        <taxon>Desulfobacteria</taxon>
        <taxon>Desulfobacterales</taxon>
        <taxon>Desulfobacteraceae</taxon>
        <taxon>environmental samples</taxon>
    </lineage>
</organism>
<evidence type="ECO:0000313" key="1">
    <source>
        <dbReference type="EMBL" id="VEN74879.1"/>
    </source>
</evidence>
<dbReference type="Pfam" id="PF14103">
    <property type="entry name" value="DUF4276"/>
    <property type="match status" value="1"/>
</dbReference>
<name>A0A484HHX7_9BACT</name>
<reference evidence="1" key="1">
    <citation type="submission" date="2019-01" db="EMBL/GenBank/DDBJ databases">
        <authorList>
            <consortium name="Genoscope - CEA"/>
            <person name="William W."/>
        </authorList>
    </citation>
    <scope>NUCLEOTIDE SEQUENCE</scope>
    <source>
        <strain evidence="1">CR-1</strain>
    </source>
</reference>
<sequence length="189" mass="21396">MSRVVFLLEERSMKALLEGLLPRLFPGLSFICVPHEGKQDLEKSIPRKLRAWREPGARFVIVRDNDGGDCRALKERLSRLCADSGRPDARVRIACQELEAWYLGESSALAKAFDNPGLSGIEKKARYRDPDAIHTPSRELAKLIPEFQKVSGARRLARHLTRNGNRSRSFQIFMAGVEHEFARIKSQGL</sequence>
<proteinExistence type="predicted"/>
<dbReference type="InterPro" id="IPR025455">
    <property type="entry name" value="DUF4276"/>
</dbReference>
<dbReference type="EMBL" id="CAACVI010000045">
    <property type="protein sequence ID" value="VEN74879.1"/>
    <property type="molecule type" value="Genomic_DNA"/>
</dbReference>
<gene>
    <name evidence="1" type="ORF">EPICR_50160</name>
</gene>
<dbReference type="AlphaFoldDB" id="A0A484HHX7"/>
<accession>A0A484HHX7</accession>